<evidence type="ECO:0000256" key="1">
    <source>
        <dbReference type="SAM" id="Phobius"/>
    </source>
</evidence>
<evidence type="ECO:0000313" key="2">
    <source>
        <dbReference type="EMBL" id="QHT78769.1"/>
    </source>
</evidence>
<evidence type="ECO:0008006" key="3">
    <source>
        <dbReference type="Google" id="ProtNLM"/>
    </source>
</evidence>
<name>A0A6C0HE46_9ZZZZ</name>
<feature type="transmembrane region" description="Helical" evidence="1">
    <location>
        <begin position="61"/>
        <end position="79"/>
    </location>
</feature>
<keyword evidence="1" id="KW-0812">Transmembrane</keyword>
<organism evidence="2">
    <name type="scientific">viral metagenome</name>
    <dbReference type="NCBI Taxonomy" id="1070528"/>
    <lineage>
        <taxon>unclassified sequences</taxon>
        <taxon>metagenomes</taxon>
        <taxon>organismal metagenomes</taxon>
    </lineage>
</organism>
<dbReference type="AlphaFoldDB" id="A0A6C0HE46"/>
<protein>
    <recommendedName>
        <fullName evidence="3">TLC domain-containing protein</fullName>
    </recommendedName>
</protein>
<sequence>MNEDIKLIILLGVCSYIIDIYSGKNTYYKSCYNKYNVQIELLIHHILNIYAQFGWLSNNKILLQGYVISCIILLCHWNANNDRCILTEKINKKCNIPIEKPFRDILYAIGFKHLKYYNILHRIYIFVTGIIALYKLSKL</sequence>
<reference evidence="2" key="1">
    <citation type="journal article" date="2020" name="Nature">
        <title>Giant virus diversity and host interactions through global metagenomics.</title>
        <authorList>
            <person name="Schulz F."/>
            <person name="Roux S."/>
            <person name="Paez-Espino D."/>
            <person name="Jungbluth S."/>
            <person name="Walsh D.A."/>
            <person name="Denef V.J."/>
            <person name="McMahon K.D."/>
            <person name="Konstantinidis K.T."/>
            <person name="Eloe-Fadrosh E.A."/>
            <person name="Kyrpides N.C."/>
            <person name="Woyke T."/>
        </authorList>
    </citation>
    <scope>NUCLEOTIDE SEQUENCE</scope>
    <source>
        <strain evidence="2">GVMAG-M-3300023179-92</strain>
    </source>
</reference>
<dbReference type="EMBL" id="MN739937">
    <property type="protein sequence ID" value="QHT78769.1"/>
    <property type="molecule type" value="Genomic_DNA"/>
</dbReference>
<proteinExistence type="predicted"/>
<feature type="transmembrane region" description="Helical" evidence="1">
    <location>
        <begin position="6"/>
        <end position="23"/>
    </location>
</feature>
<keyword evidence="1" id="KW-0472">Membrane</keyword>
<accession>A0A6C0HE46</accession>
<keyword evidence="1" id="KW-1133">Transmembrane helix</keyword>
<feature type="transmembrane region" description="Helical" evidence="1">
    <location>
        <begin position="119"/>
        <end position="137"/>
    </location>
</feature>